<dbReference type="Gene3D" id="2.120.10.30">
    <property type="entry name" value="TolB, C-terminal domain"/>
    <property type="match status" value="1"/>
</dbReference>
<dbReference type="PANTHER" id="PTHR31460:SF3">
    <property type="entry name" value="MESOCENTIN"/>
    <property type="match status" value="1"/>
</dbReference>
<dbReference type="SUPFAM" id="SSF63829">
    <property type="entry name" value="Calcium-dependent phosphotriesterase"/>
    <property type="match status" value="1"/>
</dbReference>
<evidence type="ECO:0000313" key="2">
    <source>
        <dbReference type="Proteomes" id="UP000468388"/>
    </source>
</evidence>
<organism evidence="1 2">
    <name type="scientific">Chitinophaga oryziterrae</name>
    <dbReference type="NCBI Taxonomy" id="1031224"/>
    <lineage>
        <taxon>Bacteria</taxon>
        <taxon>Pseudomonadati</taxon>
        <taxon>Bacteroidota</taxon>
        <taxon>Chitinophagia</taxon>
        <taxon>Chitinophagales</taxon>
        <taxon>Chitinophagaceae</taxon>
        <taxon>Chitinophaga</taxon>
    </lineage>
</organism>
<evidence type="ECO:0008006" key="3">
    <source>
        <dbReference type="Google" id="ProtNLM"/>
    </source>
</evidence>
<gene>
    <name evidence="1" type="ORF">GO495_29420</name>
</gene>
<dbReference type="InterPro" id="IPR053224">
    <property type="entry name" value="Sensory_adhesion_molecule"/>
</dbReference>
<proteinExistence type="predicted"/>
<dbReference type="RefSeq" id="WP_157303537.1">
    <property type="nucleotide sequence ID" value="NZ_BAAAZB010000018.1"/>
</dbReference>
<protein>
    <recommendedName>
        <fullName evidence="3">Gluconolaconase</fullName>
    </recommendedName>
</protein>
<accession>A0A6N8JHR1</accession>
<dbReference type="Proteomes" id="UP000468388">
    <property type="component" value="Unassembled WGS sequence"/>
</dbReference>
<keyword evidence="2" id="KW-1185">Reference proteome</keyword>
<reference evidence="1 2" key="1">
    <citation type="submission" date="2019-12" db="EMBL/GenBank/DDBJ databases">
        <title>The draft genomic sequence of strain Chitinophaga oryziterrae JCM 16595.</title>
        <authorList>
            <person name="Zhang X."/>
        </authorList>
    </citation>
    <scope>NUCLEOTIDE SEQUENCE [LARGE SCALE GENOMIC DNA]</scope>
    <source>
        <strain evidence="1 2">JCM 16595</strain>
    </source>
</reference>
<evidence type="ECO:0000313" key="1">
    <source>
        <dbReference type="EMBL" id="MVT44750.1"/>
    </source>
</evidence>
<dbReference type="AlphaFoldDB" id="A0A6N8JHR1"/>
<sequence>MKSTFAISMLLGISSFTFGQNIPIHADKLYPEGTAYSKKQHVFFVSSINTGQIGKLDFKGNYTPFTQDPELVATVGILADEKSNTLFVTNVDNGVAVKTNAATAYKLSEIIGYDLTSGKRKFKVDVGALNPGHPNFINDLTLDNEGNLYVTNSFSPIIFKVDKDHHASIFAQNEEWTGESFNLNGIVYHPDGYLIVAQSNKGLLYKIDIKNPTNIKTIKVDELKGADGLILNGKNELVAVSNASSRIFQMKSTDNWTSASIITSRASILPFPTTGVLVNGKYHVLNAKLSELFDPKAPKSTDFLLQQITF</sequence>
<dbReference type="OrthoDB" id="8584394at2"/>
<dbReference type="InterPro" id="IPR011042">
    <property type="entry name" value="6-blade_b-propeller_TolB-like"/>
</dbReference>
<comment type="caution">
    <text evidence="1">The sequence shown here is derived from an EMBL/GenBank/DDBJ whole genome shotgun (WGS) entry which is preliminary data.</text>
</comment>
<dbReference type="PANTHER" id="PTHR31460">
    <property type="match status" value="1"/>
</dbReference>
<name>A0A6N8JHR1_9BACT</name>
<dbReference type="EMBL" id="WRXO01000012">
    <property type="protein sequence ID" value="MVT44750.1"/>
    <property type="molecule type" value="Genomic_DNA"/>
</dbReference>